<evidence type="ECO:0000313" key="2">
    <source>
        <dbReference type="EMBL" id="OQP44852.1"/>
    </source>
</evidence>
<comment type="caution">
    <text evidence="2">The sequence shown here is derived from an EMBL/GenBank/DDBJ whole genome shotgun (WGS) entry which is preliminary data.</text>
</comment>
<dbReference type="AlphaFoldDB" id="A0A1V9EFL0"/>
<organism evidence="2 3">
    <name type="scientific">Niastella yeongjuensis</name>
    <dbReference type="NCBI Taxonomy" id="354355"/>
    <lineage>
        <taxon>Bacteria</taxon>
        <taxon>Pseudomonadati</taxon>
        <taxon>Bacteroidota</taxon>
        <taxon>Chitinophagia</taxon>
        <taxon>Chitinophagales</taxon>
        <taxon>Chitinophagaceae</taxon>
        <taxon>Niastella</taxon>
    </lineage>
</organism>
<gene>
    <name evidence="2" type="ORF">A4H97_10865</name>
</gene>
<feature type="compositionally biased region" description="Basic and acidic residues" evidence="1">
    <location>
        <begin position="54"/>
        <end position="64"/>
    </location>
</feature>
<proteinExistence type="predicted"/>
<evidence type="ECO:0000256" key="1">
    <source>
        <dbReference type="SAM" id="MobiDB-lite"/>
    </source>
</evidence>
<protein>
    <submittedName>
        <fullName evidence="2">Uncharacterized protein</fullName>
    </submittedName>
</protein>
<sequence length="64" mass="7310">MTHLASLQKSRSNGLKSPARVIPILHAGKKQGQNQGPKHRERSTVEFPQFNNERIFKPKQHDPL</sequence>
<feature type="compositionally biased region" description="Polar residues" evidence="1">
    <location>
        <begin position="1"/>
        <end position="15"/>
    </location>
</feature>
<feature type="region of interest" description="Disordered" evidence="1">
    <location>
        <begin position="1"/>
        <end position="64"/>
    </location>
</feature>
<keyword evidence="3" id="KW-1185">Reference proteome</keyword>
<reference evidence="3" key="1">
    <citation type="submission" date="2016-04" db="EMBL/GenBank/DDBJ databases">
        <authorList>
            <person name="Chen L."/>
            <person name="Zhuang W."/>
            <person name="Wang G."/>
        </authorList>
    </citation>
    <scope>NUCLEOTIDE SEQUENCE [LARGE SCALE GENOMIC DNA]</scope>
    <source>
        <strain evidence="3">17621</strain>
    </source>
</reference>
<evidence type="ECO:0000313" key="3">
    <source>
        <dbReference type="Proteomes" id="UP000192610"/>
    </source>
</evidence>
<dbReference type="EMBL" id="LVXG01000034">
    <property type="protein sequence ID" value="OQP44852.1"/>
    <property type="molecule type" value="Genomic_DNA"/>
</dbReference>
<dbReference type="Proteomes" id="UP000192610">
    <property type="component" value="Unassembled WGS sequence"/>
</dbReference>
<dbReference type="OrthoDB" id="680794at2"/>
<name>A0A1V9EFL0_9BACT</name>
<accession>A0A1V9EFL0</accession>